<evidence type="ECO:0000313" key="1">
    <source>
        <dbReference type="EMBL" id="KAF7761582.1"/>
    </source>
</evidence>
<gene>
    <name evidence="1" type="ORF">Agabi119p4_9574</name>
</gene>
<comment type="caution">
    <text evidence="1">The sequence shown here is derived from an EMBL/GenBank/DDBJ whole genome shotgun (WGS) entry which is preliminary data.</text>
</comment>
<proteinExistence type="predicted"/>
<dbReference type="EMBL" id="JABXXO010000013">
    <property type="protein sequence ID" value="KAF7761582.1"/>
    <property type="molecule type" value="Genomic_DNA"/>
</dbReference>
<evidence type="ECO:0000313" key="2">
    <source>
        <dbReference type="Proteomes" id="UP000629468"/>
    </source>
</evidence>
<accession>A0A8H7C325</accession>
<sequence>MEWRLRIFSRHVYQKIERENGFPLASTHTLGAFLSRSVGSLLTTPPSQQDGGMIESFLSIESNQGIRRLILDHCRIV</sequence>
<protein>
    <submittedName>
        <fullName evidence="1">Uncharacterized protein</fullName>
    </submittedName>
</protein>
<reference evidence="1 2" key="1">
    <citation type="journal article" name="Sci. Rep.">
        <title>Telomere-to-telomere assembled and centromere annotated genomes of the two main subspecies of the button mushroom Agaricus bisporus reveal especially polymorphic chromosome ends.</title>
        <authorList>
            <person name="Sonnenberg A.S.M."/>
            <person name="Sedaghat-Telgerd N."/>
            <person name="Lavrijssen B."/>
            <person name="Ohm R.A."/>
            <person name="Hendrickx P.M."/>
            <person name="Scholtmeijer K."/>
            <person name="Baars J.J.P."/>
            <person name="van Peer A."/>
        </authorList>
    </citation>
    <scope>NUCLEOTIDE SEQUENCE [LARGE SCALE GENOMIC DNA]</scope>
    <source>
        <strain evidence="1 2">H119_p4</strain>
    </source>
</reference>
<organism evidence="1 2">
    <name type="scientific">Agaricus bisporus var. burnettii</name>
    <dbReference type="NCBI Taxonomy" id="192524"/>
    <lineage>
        <taxon>Eukaryota</taxon>
        <taxon>Fungi</taxon>
        <taxon>Dikarya</taxon>
        <taxon>Basidiomycota</taxon>
        <taxon>Agaricomycotina</taxon>
        <taxon>Agaricomycetes</taxon>
        <taxon>Agaricomycetidae</taxon>
        <taxon>Agaricales</taxon>
        <taxon>Agaricineae</taxon>
        <taxon>Agaricaceae</taxon>
        <taxon>Agaricus</taxon>
    </lineage>
</organism>
<dbReference type="Proteomes" id="UP000629468">
    <property type="component" value="Unassembled WGS sequence"/>
</dbReference>
<dbReference type="AlphaFoldDB" id="A0A8H7C325"/>
<name>A0A8H7C325_AGABI</name>